<dbReference type="AlphaFoldDB" id="A0A4T2C7A2"/>
<name>A0A4T2C7A2_9MICO</name>
<keyword evidence="3" id="KW-1185">Reference proteome</keyword>
<dbReference type="Proteomes" id="UP000306192">
    <property type="component" value="Unassembled WGS sequence"/>
</dbReference>
<dbReference type="EMBL" id="QYRT01000004">
    <property type="protein sequence ID" value="TIH40107.1"/>
    <property type="molecule type" value="Genomic_DNA"/>
</dbReference>
<proteinExistence type="predicted"/>
<evidence type="ECO:0000313" key="3">
    <source>
        <dbReference type="Proteomes" id="UP000306192"/>
    </source>
</evidence>
<accession>A0A4T2C7A2</accession>
<dbReference type="OrthoDB" id="5106355at2"/>
<comment type="caution">
    <text evidence="2">The sequence shown here is derived from an EMBL/GenBank/DDBJ whole genome shotgun (WGS) entry which is preliminary data.</text>
</comment>
<reference evidence="2 3" key="1">
    <citation type="journal article" date="2019" name="Microorganisms">
        <title>Systematic Affiliation and Genome Analysis of Subtercola vilae DB165(T) with Particular Emphasis on Cold Adaptation of an Isolate from a High-Altitude Cold Volcano Lake.</title>
        <authorList>
            <person name="Villalobos A.S."/>
            <person name="Wiese J."/>
            <person name="Imhoff J.F."/>
            <person name="Dorador C."/>
            <person name="Keller A."/>
            <person name="Hentschel U."/>
        </authorList>
    </citation>
    <scope>NUCLEOTIDE SEQUENCE [LARGE SCALE GENOMIC DNA]</scope>
    <source>
        <strain evidence="2 3">DB165</strain>
    </source>
</reference>
<protein>
    <submittedName>
        <fullName evidence="2">GIY-YIG nuclease family protein</fullName>
    </submittedName>
</protein>
<evidence type="ECO:0000259" key="1">
    <source>
        <dbReference type="SMART" id="SM00974"/>
    </source>
</evidence>
<dbReference type="Pfam" id="PF13455">
    <property type="entry name" value="MUG113"/>
    <property type="match status" value="1"/>
</dbReference>
<dbReference type="InterPro" id="IPR018306">
    <property type="entry name" value="Phage_T5_Orf172_DNA-bd"/>
</dbReference>
<dbReference type="SMART" id="SM00974">
    <property type="entry name" value="T5orf172"/>
    <property type="match status" value="1"/>
</dbReference>
<gene>
    <name evidence="2" type="ORF">D4765_02990</name>
</gene>
<organism evidence="2 3">
    <name type="scientific">Subtercola vilae</name>
    <dbReference type="NCBI Taxonomy" id="2056433"/>
    <lineage>
        <taxon>Bacteria</taxon>
        <taxon>Bacillati</taxon>
        <taxon>Actinomycetota</taxon>
        <taxon>Actinomycetes</taxon>
        <taxon>Micrococcales</taxon>
        <taxon>Microbacteriaceae</taxon>
        <taxon>Subtercola</taxon>
    </lineage>
</organism>
<feature type="domain" description="Bacteriophage T5 Orf172 DNA-binding" evidence="1">
    <location>
        <begin position="100"/>
        <end position="168"/>
    </location>
</feature>
<dbReference type="RefSeq" id="WP_136640741.1">
    <property type="nucleotide sequence ID" value="NZ_QYRT01000004.1"/>
</dbReference>
<sequence>MTTAPGAKCSLATPEGARCSNFADPATGLNLCEQHLLAAYDHVAAGVGVTDLLPTACAACGSRLGVRYPSGWLCAICEWRLGDIRDSGTSPVRVDVVYYVRYRDTVKIGTSANPRARLAQLHYDELVAFERGNRHREHLRHLQFATHRIPHSEWFTNHPELDAHISLLQAGVDDPWDQYALWLSQAIALQG</sequence>
<evidence type="ECO:0000313" key="2">
    <source>
        <dbReference type="EMBL" id="TIH40107.1"/>
    </source>
</evidence>